<evidence type="ECO:0000313" key="11">
    <source>
        <dbReference type="Ensembl" id="ENSPKIP00000001985.1"/>
    </source>
</evidence>
<feature type="active site" description="Proton donor/acceptor" evidence="8">
    <location>
        <position position="958"/>
    </location>
</feature>
<dbReference type="GO" id="GO:0005829">
    <property type="term" value="C:cytosol"/>
    <property type="evidence" value="ECO:0007669"/>
    <property type="project" value="UniProtKB-SubCell"/>
</dbReference>
<dbReference type="Gene3D" id="1.25.10.10">
    <property type="entry name" value="Leucine-rich Repeat Variant"/>
    <property type="match status" value="1"/>
</dbReference>
<dbReference type="PANTHER" id="PTHR12756:SF5">
    <property type="entry name" value="CYTOSOLIC CARBOXYPEPTIDASE 4"/>
    <property type="match status" value="1"/>
</dbReference>
<dbReference type="Gene3D" id="3.40.630.10">
    <property type="entry name" value="Zn peptidases"/>
    <property type="match status" value="1"/>
</dbReference>
<feature type="region of interest" description="Disordered" evidence="9">
    <location>
        <begin position="1046"/>
        <end position="1106"/>
    </location>
</feature>
<organism evidence="11 12">
    <name type="scientific">Paramormyrops kingsleyae</name>
    <dbReference type="NCBI Taxonomy" id="1676925"/>
    <lineage>
        <taxon>Eukaryota</taxon>
        <taxon>Metazoa</taxon>
        <taxon>Chordata</taxon>
        <taxon>Craniata</taxon>
        <taxon>Vertebrata</taxon>
        <taxon>Euteleostomi</taxon>
        <taxon>Actinopterygii</taxon>
        <taxon>Neopterygii</taxon>
        <taxon>Teleostei</taxon>
        <taxon>Osteoglossocephala</taxon>
        <taxon>Osteoglossomorpha</taxon>
        <taxon>Osteoglossiformes</taxon>
        <taxon>Mormyridae</taxon>
        <taxon>Paramormyrops</taxon>
    </lineage>
</organism>
<dbReference type="STRING" id="1676925.ENSPKIP00000001985"/>
<dbReference type="GO" id="GO:0004181">
    <property type="term" value="F:metallocarboxypeptidase activity"/>
    <property type="evidence" value="ECO:0007669"/>
    <property type="project" value="InterPro"/>
</dbReference>
<keyword evidence="4" id="KW-0378">Hydrolase</keyword>
<feature type="compositionally biased region" description="Acidic residues" evidence="9">
    <location>
        <begin position="1065"/>
        <end position="1074"/>
    </location>
</feature>
<keyword evidence="4" id="KW-0121">Carboxypeptidase</keyword>
<dbReference type="Gene3D" id="2.60.40.3120">
    <property type="match status" value="1"/>
</dbReference>
<dbReference type="AlphaFoldDB" id="A0A3B3Q8M9"/>
<dbReference type="Pfam" id="PF18027">
    <property type="entry name" value="Pepdidase_M14_N"/>
    <property type="match status" value="1"/>
</dbReference>
<dbReference type="InterPro" id="IPR040626">
    <property type="entry name" value="Pepdidase_M14_N"/>
</dbReference>
<dbReference type="GeneTree" id="ENSGT00940000160936"/>
<dbReference type="PROSITE" id="PS52035">
    <property type="entry name" value="PEPTIDASE_M14"/>
    <property type="match status" value="1"/>
</dbReference>
<dbReference type="SUPFAM" id="SSF48371">
    <property type="entry name" value="ARM repeat"/>
    <property type="match status" value="1"/>
</dbReference>
<feature type="compositionally biased region" description="Basic and acidic residues" evidence="9">
    <location>
        <begin position="416"/>
        <end position="427"/>
    </location>
</feature>
<evidence type="ECO:0000259" key="10">
    <source>
        <dbReference type="PROSITE" id="PS52035"/>
    </source>
</evidence>
<evidence type="ECO:0000256" key="6">
    <source>
        <dbReference type="ARBA" id="ARBA00026108"/>
    </source>
</evidence>
<evidence type="ECO:0000256" key="9">
    <source>
        <dbReference type="SAM" id="MobiDB-lite"/>
    </source>
</evidence>
<dbReference type="SUPFAM" id="SSF53187">
    <property type="entry name" value="Zn-dependent exopeptidases"/>
    <property type="match status" value="1"/>
</dbReference>
<evidence type="ECO:0000256" key="4">
    <source>
        <dbReference type="ARBA" id="ARBA00022645"/>
    </source>
</evidence>
<dbReference type="EC" id="3.4.17.24" evidence="6"/>
<comment type="similarity">
    <text evidence="3 8">Belongs to the peptidase M14 family.</text>
</comment>
<keyword evidence="12" id="KW-1185">Reference proteome</keyword>
<dbReference type="Proteomes" id="UP000261540">
    <property type="component" value="Unplaced"/>
</dbReference>
<dbReference type="OrthoDB" id="10253041at2759"/>
<comment type="subcellular location">
    <subcellularLocation>
        <location evidence="2">Cytoplasm</location>
        <location evidence="2">Cytosol</location>
    </subcellularLocation>
</comment>
<dbReference type="InterPro" id="IPR011989">
    <property type="entry name" value="ARM-like"/>
</dbReference>
<feature type="region of interest" description="Disordered" evidence="9">
    <location>
        <begin position="398"/>
        <end position="440"/>
    </location>
</feature>
<proteinExistence type="inferred from homology"/>
<comment type="catalytic activity">
    <reaction evidence="5">
        <text>C-terminal L-alpha-aminoacyl-L-glutamyl-L-glutamyl-[tubulin] + H2O = C-terminal L-alpha-aminoacyl-L-glutamyl-[tubulin] + L-glutamate</text>
        <dbReference type="Rhea" id="RHEA:63792"/>
        <dbReference type="Rhea" id="RHEA-COMP:16435"/>
        <dbReference type="Rhea" id="RHEA-COMP:16436"/>
        <dbReference type="ChEBI" id="CHEBI:15377"/>
        <dbReference type="ChEBI" id="CHEBI:29985"/>
        <dbReference type="ChEBI" id="CHEBI:149555"/>
        <dbReference type="ChEBI" id="CHEBI:149556"/>
        <dbReference type="EC" id="3.4.17.24"/>
    </reaction>
    <physiologicalReaction direction="left-to-right" evidence="5">
        <dbReference type="Rhea" id="RHEA:63793"/>
    </physiologicalReaction>
</comment>
<dbReference type="GO" id="GO:0008270">
    <property type="term" value="F:zinc ion binding"/>
    <property type="evidence" value="ECO:0007669"/>
    <property type="project" value="InterPro"/>
</dbReference>
<protein>
    <recommendedName>
        <fullName evidence="6">tubulin-glutamate carboxypeptidase</fullName>
        <ecNumber evidence="6">3.4.17.24</ecNumber>
    </recommendedName>
</protein>
<evidence type="ECO:0000256" key="1">
    <source>
        <dbReference type="ARBA" id="ARBA00001947"/>
    </source>
</evidence>
<evidence type="ECO:0000256" key="2">
    <source>
        <dbReference type="ARBA" id="ARBA00004514"/>
    </source>
</evidence>
<evidence type="ECO:0000256" key="3">
    <source>
        <dbReference type="ARBA" id="ARBA00005988"/>
    </source>
</evidence>
<evidence type="ECO:0000256" key="8">
    <source>
        <dbReference type="PROSITE-ProRule" id="PRU01379"/>
    </source>
</evidence>
<accession>A0A3B3Q8M9</accession>
<dbReference type="Pfam" id="PF00246">
    <property type="entry name" value="Peptidase_M14"/>
    <property type="match status" value="1"/>
</dbReference>
<dbReference type="InterPro" id="IPR000834">
    <property type="entry name" value="Peptidase_M14"/>
</dbReference>
<dbReference type="Ensembl" id="ENSPKIT00000025921.1">
    <property type="protein sequence ID" value="ENSPKIP00000001985.1"/>
    <property type="gene ID" value="ENSPKIG00000020051.1"/>
</dbReference>
<name>A0A3B3Q8M9_9TELE</name>
<reference evidence="11" key="2">
    <citation type="submission" date="2025-09" db="UniProtKB">
        <authorList>
            <consortium name="Ensembl"/>
        </authorList>
    </citation>
    <scope>IDENTIFICATION</scope>
</reference>
<feature type="domain" description="Peptidase M14" evidence="10">
    <location>
        <begin position="704"/>
        <end position="994"/>
    </location>
</feature>
<evidence type="ECO:0000256" key="7">
    <source>
        <dbReference type="ARBA" id="ARBA00029302"/>
    </source>
</evidence>
<dbReference type="InterPro" id="IPR016024">
    <property type="entry name" value="ARM-type_fold"/>
</dbReference>
<sequence>MAAPTGGGLHGLLSVLQSCEDTKSTISALNVLDELLSAGTDRRFFYLISQGGSEAVLQALVKAARTSAPDRGLLLPLLHLLAKVGSRDRRIGEKAAAVGAELLTLTLLKKSMEHSRTATACLWVLRSFCSSASTAALLGENGCMDIVFKLIAPHTTKHTRTVKAAIDAFAGLFHSKANGRRAAAEGYVSGLLMLYEDWHRKDALENSHVPIRRALLHCLHLATGSRASSAALLGTGGLGLLLHTVQSCVSSEGASCLVELTVQLMRKCYPQTPVPIISERSAYSFPLPGGRTPGSEAVPGHTDEILEEDSEDDTENCSSHDNYKLLRRALVLILAGDPSNGQINKDGAGGSDWRGKLDLETDLDRLRMRPEPHRARDQLGQYIRLCPELHHDFQDLDSGLEKEESSDEEASLIGERIPEGGKREAPSHPKGKGGPDGLAFPWKKETPPVWGGGLPGEDPPKAVGFLSCRLRSEPEKVAGLLQRHRASVPGQNLRQHLSAFTSLSTPAFSDLWGHLPPRREEPMAERTPSVQRKKVFEDIQRILCPEDIINKAVFDLEDVSSCSPNGSDCLQFDSRFESGNLRKVIQVRRHEYDLILNADANSSDHHQWFYFEVSGMQSHVSYRFNVINCEKANSQFNYGMQPVLYSVREALEGRPGWVRAGTEICYYRNHFFRRGGRKGSACYTLTFSVTFQHEEDVCYLAYHYPYTYSTLQAHLQILRQSVDRRKVFFWEQSLCSSLGGNSCPLVTITACPASHSWTHLHQLRNRPYVVLTARVHPGESNASWVMRGSLEFLCSDDPAAQALREAYIFKVIPMLNPDGVISGSHRCSLSGMDLNRQWGKPDATLSPTIYHTKGLLYYLASVGRSPLVFCDYHGHSRKKNFFLYGCSAKETLQKSGCGVPVTGLQEDVGYQTIPQALDGVAPAFSLGSCSFVVERSREATARVVVWREMGVLRSYTMESTYNGCNQGLYKGLQVGTQELEEMGAHFCQSLLSLKKRSLAPSGIHIQHTPVLLDPGDSLQDHKIHNTFEDDEPPCAERIEYCGVSGYPDHTDDSLDSEVDANVSSSEEEEEDEEEEKIRGSKQRANSEGITHLEVSHGGVLSRGPFL</sequence>
<comment type="cofactor">
    <cofactor evidence="1">
        <name>Zn(2+)</name>
        <dbReference type="ChEBI" id="CHEBI:29105"/>
    </cofactor>
</comment>
<reference evidence="11" key="1">
    <citation type="submission" date="2025-08" db="UniProtKB">
        <authorList>
            <consortium name="Ensembl"/>
        </authorList>
    </citation>
    <scope>IDENTIFICATION</scope>
</reference>
<dbReference type="GO" id="GO:0006508">
    <property type="term" value="P:proteolysis"/>
    <property type="evidence" value="ECO:0007669"/>
    <property type="project" value="InterPro"/>
</dbReference>
<dbReference type="InterPro" id="IPR050821">
    <property type="entry name" value="Cytosolic_carboxypeptidase"/>
</dbReference>
<evidence type="ECO:0000313" key="12">
    <source>
        <dbReference type="Proteomes" id="UP000261540"/>
    </source>
</evidence>
<dbReference type="Pfam" id="PF25571">
    <property type="entry name" value="TPR_CCP1_N"/>
    <property type="match status" value="1"/>
</dbReference>
<evidence type="ECO:0000256" key="5">
    <source>
        <dbReference type="ARBA" id="ARBA00024524"/>
    </source>
</evidence>
<dbReference type="PANTHER" id="PTHR12756">
    <property type="entry name" value="CYTOSOLIC CARBOXYPEPTIDASE"/>
    <property type="match status" value="1"/>
</dbReference>
<keyword evidence="4" id="KW-0645">Protease</keyword>
<comment type="catalytic activity">
    <reaction evidence="7">
        <text>(L-glutamyl)(n+1)-gamma-L-glutamyl-L-glutamyl-[protein] + H2O = (L-glutamyl)(n)-gamma-L-glutamyl-L-glutamyl-[protein] + L-glutamate</text>
        <dbReference type="Rhea" id="RHEA:60004"/>
        <dbReference type="Rhea" id="RHEA-COMP:15519"/>
        <dbReference type="Rhea" id="RHEA-COMP:15675"/>
        <dbReference type="ChEBI" id="CHEBI:15377"/>
        <dbReference type="ChEBI" id="CHEBI:29985"/>
        <dbReference type="ChEBI" id="CHEBI:143623"/>
    </reaction>
    <physiologicalReaction direction="left-to-right" evidence="7">
        <dbReference type="Rhea" id="RHEA:60005"/>
    </physiologicalReaction>
</comment>